<evidence type="ECO:0000256" key="5">
    <source>
        <dbReference type="ARBA" id="ARBA00022679"/>
    </source>
</evidence>
<name>A0A3A9YJX9_9ACTN</name>
<comment type="caution">
    <text evidence="9">The sequence shown here is derived from an EMBL/GenBank/DDBJ whole genome shotgun (WGS) entry which is preliminary data.</text>
</comment>
<dbReference type="Pfam" id="PF00885">
    <property type="entry name" value="DMRL_synthase"/>
    <property type="match status" value="1"/>
</dbReference>
<feature type="binding site" evidence="7">
    <location>
        <position position="126"/>
    </location>
    <ligand>
        <name>(2S)-2-hydroxy-3-oxobutyl phosphate</name>
        <dbReference type="ChEBI" id="CHEBI:58830"/>
    </ligand>
</feature>
<evidence type="ECO:0000256" key="7">
    <source>
        <dbReference type="HAMAP-Rule" id="MF_00178"/>
    </source>
</evidence>
<accession>A0A3A9YJX9</accession>
<comment type="function">
    <text evidence="7">Catalyzes the formation of 6,7-dimethyl-8-ribityllumazine by condensation of 5-amino-6-(D-ribitylamino)uracil with 3,4-dihydroxy-2-butanone 4-phosphate. This is the penultimate step in the biosynthesis of riboflavin.</text>
</comment>
<feature type="binding site" evidence="7">
    <location>
        <position position="26"/>
    </location>
    <ligand>
        <name>5-amino-6-(D-ribitylamino)uracil</name>
        <dbReference type="ChEBI" id="CHEBI:15934"/>
    </ligand>
</feature>
<keyword evidence="5 7" id="KW-0808">Transferase</keyword>
<dbReference type="GO" id="GO:0000906">
    <property type="term" value="F:6,7-dimethyl-8-ribityllumazine synthase activity"/>
    <property type="evidence" value="ECO:0007669"/>
    <property type="project" value="UniProtKB-UniRule"/>
</dbReference>
<evidence type="ECO:0000256" key="1">
    <source>
        <dbReference type="ARBA" id="ARBA00004917"/>
    </source>
</evidence>
<dbReference type="GO" id="GO:0009349">
    <property type="term" value="C:riboflavin synthase complex"/>
    <property type="evidence" value="ECO:0007669"/>
    <property type="project" value="UniProtKB-UniRule"/>
</dbReference>
<dbReference type="PANTHER" id="PTHR21058:SF0">
    <property type="entry name" value="6,7-DIMETHYL-8-RIBITYLLUMAZINE SYNTHASE"/>
    <property type="match status" value="1"/>
</dbReference>
<keyword evidence="10" id="KW-1185">Reference proteome</keyword>
<dbReference type="Gene3D" id="3.40.50.960">
    <property type="entry name" value="Lumazine/riboflavin synthase"/>
    <property type="match status" value="1"/>
</dbReference>
<evidence type="ECO:0000313" key="8">
    <source>
        <dbReference type="EMBL" id="RKN13744.1"/>
    </source>
</evidence>
<comment type="catalytic activity">
    <reaction evidence="6 7">
        <text>(2S)-2-hydroxy-3-oxobutyl phosphate + 5-amino-6-(D-ribitylamino)uracil = 6,7-dimethyl-8-(1-D-ribityl)lumazine + phosphate + 2 H2O + H(+)</text>
        <dbReference type="Rhea" id="RHEA:26152"/>
        <dbReference type="ChEBI" id="CHEBI:15377"/>
        <dbReference type="ChEBI" id="CHEBI:15378"/>
        <dbReference type="ChEBI" id="CHEBI:15934"/>
        <dbReference type="ChEBI" id="CHEBI:43474"/>
        <dbReference type="ChEBI" id="CHEBI:58201"/>
        <dbReference type="ChEBI" id="CHEBI:58830"/>
        <dbReference type="EC" id="2.5.1.78"/>
    </reaction>
</comment>
<sequence>MAGFGEPTAAPVDASGMTVGVVAARWHGELTDHMLERAVAAAEASGARAVVARVAGSVEIPVVAQALARRCDVVVALGVVVRGATAHFDYVCRSVTDGLTRVALDEGKPVAHGVLTVDNLEQARDRAGLPGSAEDKGWASTVAALDAALAIRSVNTANGHRVGFAG</sequence>
<dbReference type="NCBIfam" id="TIGR00114">
    <property type="entry name" value="lumazine-synth"/>
    <property type="match status" value="1"/>
</dbReference>
<dbReference type="PANTHER" id="PTHR21058">
    <property type="entry name" value="6,7-DIMETHYL-8-RIBITYLLUMAZINE SYNTHASE DMRL SYNTHASE LUMAZINE SYNTHASE"/>
    <property type="match status" value="1"/>
</dbReference>
<feature type="active site" description="Proton donor" evidence="7">
    <location>
        <position position="87"/>
    </location>
</feature>
<dbReference type="OrthoDB" id="9809709at2"/>
<reference evidence="10 11" key="1">
    <citation type="submission" date="2018-09" db="EMBL/GenBank/DDBJ databases">
        <title>Micromonospora sp. nov. MS1-9, isolated from a root of Musa sp.</title>
        <authorList>
            <person name="Kuncharoen N."/>
            <person name="Kudo T."/>
            <person name="Ohkuma M."/>
            <person name="Yuki M."/>
            <person name="Tanasupawat S."/>
        </authorList>
    </citation>
    <scope>NUCLEOTIDE SEQUENCE [LARGE SCALE GENOMIC DNA]</scope>
    <source>
        <strain evidence="9 11">MS1-9</strain>
        <strain evidence="8 10">NGC1-4</strain>
    </source>
</reference>
<evidence type="ECO:0000313" key="10">
    <source>
        <dbReference type="Proteomes" id="UP000271548"/>
    </source>
</evidence>
<protein>
    <recommendedName>
        <fullName evidence="3 7">6,7-dimethyl-8-ribityllumazine synthase</fullName>
        <shortName evidence="7">DMRL synthase</shortName>
        <shortName evidence="7">LS</shortName>
        <shortName evidence="7">Lumazine synthase</shortName>
        <ecNumber evidence="3 7">2.5.1.78</ecNumber>
    </recommendedName>
</protein>
<dbReference type="GO" id="GO:0009231">
    <property type="term" value="P:riboflavin biosynthetic process"/>
    <property type="evidence" value="ECO:0007669"/>
    <property type="project" value="UniProtKB-UniRule"/>
</dbReference>
<feature type="binding site" evidence="7">
    <location>
        <begin position="79"/>
        <end position="81"/>
    </location>
    <ligand>
        <name>5-amino-6-(D-ribitylamino)uracil</name>
        <dbReference type="ChEBI" id="CHEBI:15934"/>
    </ligand>
</feature>
<dbReference type="GO" id="GO:0005829">
    <property type="term" value="C:cytosol"/>
    <property type="evidence" value="ECO:0007669"/>
    <property type="project" value="TreeGrafter"/>
</dbReference>
<evidence type="ECO:0000313" key="9">
    <source>
        <dbReference type="EMBL" id="RKN35204.1"/>
    </source>
</evidence>
<feature type="binding site" evidence="7">
    <location>
        <begin position="57"/>
        <end position="59"/>
    </location>
    <ligand>
        <name>5-amino-6-(D-ribitylamino)uracil</name>
        <dbReference type="ChEBI" id="CHEBI:15934"/>
    </ligand>
</feature>
<gene>
    <name evidence="7" type="primary">ribH</name>
    <name evidence="9" type="ORF">D7044_03160</name>
    <name evidence="8" type="ORF">D7147_30320</name>
</gene>
<dbReference type="EC" id="2.5.1.78" evidence="3 7"/>
<dbReference type="EMBL" id="RAZS01000016">
    <property type="protein sequence ID" value="RKN13744.1"/>
    <property type="molecule type" value="Genomic_DNA"/>
</dbReference>
<evidence type="ECO:0000256" key="3">
    <source>
        <dbReference type="ARBA" id="ARBA00012664"/>
    </source>
</evidence>
<feature type="binding site" evidence="7">
    <location>
        <begin position="84"/>
        <end position="85"/>
    </location>
    <ligand>
        <name>(2S)-2-hydroxy-3-oxobutyl phosphate</name>
        <dbReference type="ChEBI" id="CHEBI:58830"/>
    </ligand>
</feature>
<dbReference type="HAMAP" id="MF_00178">
    <property type="entry name" value="Lumazine_synth"/>
    <property type="match status" value="1"/>
</dbReference>
<evidence type="ECO:0000256" key="4">
    <source>
        <dbReference type="ARBA" id="ARBA00022619"/>
    </source>
</evidence>
<feature type="binding site" evidence="7">
    <location>
        <position position="112"/>
    </location>
    <ligand>
        <name>5-amino-6-(D-ribitylamino)uracil</name>
        <dbReference type="ChEBI" id="CHEBI:15934"/>
    </ligand>
</feature>
<evidence type="ECO:0000313" key="11">
    <source>
        <dbReference type="Proteomes" id="UP000275865"/>
    </source>
</evidence>
<dbReference type="InterPro" id="IPR034964">
    <property type="entry name" value="LS"/>
</dbReference>
<comment type="similarity">
    <text evidence="2 7">Belongs to the DMRL synthase family.</text>
</comment>
<proteinExistence type="inferred from homology"/>
<comment type="pathway">
    <text evidence="1 7">Cofactor biosynthesis; riboflavin biosynthesis; riboflavin from 2-hydroxy-3-oxobutyl phosphate and 5-amino-6-(D-ribitylamino)uracil: step 1/2.</text>
</comment>
<dbReference type="EMBL" id="RAZT01000002">
    <property type="protein sequence ID" value="RKN35204.1"/>
    <property type="molecule type" value="Genomic_DNA"/>
</dbReference>
<dbReference type="AlphaFoldDB" id="A0A3A9YJX9"/>
<dbReference type="SUPFAM" id="SSF52121">
    <property type="entry name" value="Lumazine synthase"/>
    <property type="match status" value="1"/>
</dbReference>
<evidence type="ECO:0000256" key="6">
    <source>
        <dbReference type="ARBA" id="ARBA00048785"/>
    </source>
</evidence>
<dbReference type="Proteomes" id="UP000275865">
    <property type="component" value="Unassembled WGS sequence"/>
</dbReference>
<dbReference type="RefSeq" id="WP_120683840.1">
    <property type="nucleotide sequence ID" value="NZ_JBEYSM010000018.1"/>
</dbReference>
<evidence type="ECO:0000256" key="2">
    <source>
        <dbReference type="ARBA" id="ARBA00007424"/>
    </source>
</evidence>
<dbReference type="InterPro" id="IPR036467">
    <property type="entry name" value="LS/RS_sf"/>
</dbReference>
<dbReference type="InterPro" id="IPR002180">
    <property type="entry name" value="LS/RS"/>
</dbReference>
<dbReference type="Proteomes" id="UP000271548">
    <property type="component" value="Unassembled WGS sequence"/>
</dbReference>
<keyword evidence="4 7" id="KW-0686">Riboflavin biosynthesis</keyword>
<dbReference type="UniPathway" id="UPA00275">
    <property type="reaction ID" value="UER00404"/>
</dbReference>
<organism evidence="9 11">
    <name type="scientific">Micromonospora musae</name>
    <dbReference type="NCBI Taxonomy" id="1894970"/>
    <lineage>
        <taxon>Bacteria</taxon>
        <taxon>Bacillati</taxon>
        <taxon>Actinomycetota</taxon>
        <taxon>Actinomycetes</taxon>
        <taxon>Micromonosporales</taxon>
        <taxon>Micromonosporaceae</taxon>
        <taxon>Micromonospora</taxon>
    </lineage>
</organism>